<protein>
    <submittedName>
        <fullName evidence="2">Uncharacterized protein</fullName>
    </submittedName>
</protein>
<organism evidence="2 3">
    <name type="scientific">Thalassobacillus cyri</name>
    <dbReference type="NCBI Taxonomy" id="571932"/>
    <lineage>
        <taxon>Bacteria</taxon>
        <taxon>Bacillati</taxon>
        <taxon>Bacillota</taxon>
        <taxon>Bacilli</taxon>
        <taxon>Bacillales</taxon>
        <taxon>Bacillaceae</taxon>
        <taxon>Thalassobacillus</taxon>
    </lineage>
</organism>
<dbReference type="STRING" id="571932.SAMN05421743_103243"/>
<evidence type="ECO:0000313" key="2">
    <source>
        <dbReference type="EMBL" id="SEA23029.1"/>
    </source>
</evidence>
<evidence type="ECO:0000313" key="3">
    <source>
        <dbReference type="Proteomes" id="UP000198584"/>
    </source>
</evidence>
<keyword evidence="1" id="KW-0472">Membrane</keyword>
<keyword evidence="1" id="KW-1133">Transmembrane helix</keyword>
<evidence type="ECO:0000256" key="1">
    <source>
        <dbReference type="SAM" id="Phobius"/>
    </source>
</evidence>
<sequence length="146" mass="16794">MKYMVHKLRNNYLLYLITLISIILLLIGSLIWTSVSLIWGQRLTLFFIGILLYLLVFLGVDPILKGIIFTLIPIGSGEIFSVLLELIPRDFYQQWLEVDTTRGGSPVSLFALLVLALIIKLSKEKPYIKQLEENKKKQNIWESKDG</sequence>
<dbReference type="EMBL" id="FNQR01000003">
    <property type="protein sequence ID" value="SEA23029.1"/>
    <property type="molecule type" value="Genomic_DNA"/>
</dbReference>
<accession>A0A1H3ZGX1</accession>
<feature type="transmembrane region" description="Helical" evidence="1">
    <location>
        <begin position="104"/>
        <end position="121"/>
    </location>
</feature>
<gene>
    <name evidence="2" type="ORF">SAMN05421743_103243</name>
</gene>
<proteinExistence type="predicted"/>
<name>A0A1H3ZGX1_9BACI</name>
<dbReference type="AlphaFoldDB" id="A0A1H3ZGX1"/>
<dbReference type="Proteomes" id="UP000198584">
    <property type="component" value="Unassembled WGS sequence"/>
</dbReference>
<feature type="transmembrane region" description="Helical" evidence="1">
    <location>
        <begin position="38"/>
        <end position="60"/>
    </location>
</feature>
<keyword evidence="1" id="KW-0812">Transmembrane</keyword>
<keyword evidence="3" id="KW-1185">Reference proteome</keyword>
<feature type="transmembrane region" description="Helical" evidence="1">
    <location>
        <begin position="67"/>
        <end position="84"/>
    </location>
</feature>
<reference evidence="2 3" key="1">
    <citation type="submission" date="2016-10" db="EMBL/GenBank/DDBJ databases">
        <authorList>
            <person name="de Groot N.N."/>
        </authorList>
    </citation>
    <scope>NUCLEOTIDE SEQUENCE [LARGE SCALE GENOMIC DNA]</scope>
    <source>
        <strain evidence="2 3">CCM7597</strain>
    </source>
</reference>
<feature type="transmembrane region" description="Helical" evidence="1">
    <location>
        <begin position="12"/>
        <end position="32"/>
    </location>
</feature>